<dbReference type="GO" id="GO:0005829">
    <property type="term" value="C:cytosol"/>
    <property type="evidence" value="ECO:0007669"/>
    <property type="project" value="TreeGrafter"/>
</dbReference>
<dbReference type="GO" id="GO:0000156">
    <property type="term" value="F:phosphorelay response regulator activity"/>
    <property type="evidence" value="ECO:0007669"/>
    <property type="project" value="TreeGrafter"/>
</dbReference>
<dbReference type="GO" id="GO:0006355">
    <property type="term" value="P:regulation of DNA-templated transcription"/>
    <property type="evidence" value="ECO:0007669"/>
    <property type="project" value="InterPro"/>
</dbReference>
<evidence type="ECO:0000259" key="10">
    <source>
        <dbReference type="PROSITE" id="PS50110"/>
    </source>
</evidence>
<evidence type="ECO:0000256" key="4">
    <source>
        <dbReference type="ARBA" id="ARBA00023015"/>
    </source>
</evidence>
<dbReference type="Gene3D" id="3.40.50.2300">
    <property type="match status" value="1"/>
</dbReference>
<evidence type="ECO:0000256" key="8">
    <source>
        <dbReference type="PROSITE-ProRule" id="PRU00169"/>
    </source>
</evidence>
<dbReference type="Gene3D" id="1.10.10.10">
    <property type="entry name" value="Winged helix-like DNA-binding domain superfamily/Winged helix DNA-binding domain"/>
    <property type="match status" value="1"/>
</dbReference>
<dbReference type="EMBL" id="CP029487">
    <property type="protein sequence ID" value="QCT70014.1"/>
    <property type="molecule type" value="Genomic_DNA"/>
</dbReference>
<gene>
    <name evidence="12" type="ORF">CPZ25_001380</name>
</gene>
<dbReference type="InterPro" id="IPR036388">
    <property type="entry name" value="WH-like_DNA-bd_sf"/>
</dbReference>
<dbReference type="FunFam" id="1.10.10.10:FF:000018">
    <property type="entry name" value="DNA-binding response regulator ResD"/>
    <property type="match status" value="1"/>
</dbReference>
<feature type="modified residue" description="4-aspartylphosphate" evidence="8">
    <location>
        <position position="56"/>
    </location>
</feature>
<proteinExistence type="predicted"/>
<dbReference type="CDD" id="cd17574">
    <property type="entry name" value="REC_OmpR"/>
    <property type="match status" value="1"/>
</dbReference>
<evidence type="ECO:0000313" key="12">
    <source>
        <dbReference type="EMBL" id="QCT70014.1"/>
    </source>
</evidence>
<feature type="domain" description="OmpR/PhoB-type" evidence="11">
    <location>
        <begin position="135"/>
        <end position="234"/>
    </location>
</feature>
<dbReference type="Pfam" id="PF00486">
    <property type="entry name" value="Trans_reg_C"/>
    <property type="match status" value="1"/>
</dbReference>
<keyword evidence="4" id="KW-0805">Transcription regulation</keyword>
<dbReference type="AlphaFoldDB" id="A0A4P9C464"/>
<evidence type="ECO:0000256" key="2">
    <source>
        <dbReference type="ARBA" id="ARBA00022553"/>
    </source>
</evidence>
<dbReference type="PROSITE" id="PS50110">
    <property type="entry name" value="RESPONSE_REGULATORY"/>
    <property type="match status" value="1"/>
</dbReference>
<keyword evidence="5 9" id="KW-0238">DNA-binding</keyword>
<dbReference type="CDD" id="cd00383">
    <property type="entry name" value="trans_reg_C"/>
    <property type="match status" value="1"/>
</dbReference>
<dbReference type="KEGG" id="emt:CPZ25_001380"/>
<comment type="function">
    <text evidence="7">May play the central regulatory role in sporulation. It may be an element of the effector pathway responsible for the activation of sporulation genes in response to nutritional stress. Spo0A may act in concert with spo0H (a sigma factor) to control the expression of some genes that are critical to the sporulation process.</text>
</comment>
<keyword evidence="6" id="KW-0804">Transcription</keyword>
<reference evidence="12 13" key="1">
    <citation type="submission" date="2018-05" db="EMBL/GenBank/DDBJ databases">
        <title>Genome comparison of Eubacterium sp.</title>
        <authorList>
            <person name="Feng Y."/>
            <person name="Sanchez-Andrea I."/>
            <person name="Stams A.J.M."/>
            <person name="De Vos W.M."/>
        </authorList>
    </citation>
    <scope>NUCLEOTIDE SEQUENCE [LARGE SCALE GENOMIC DNA]</scope>
    <source>
        <strain evidence="12 13">YI</strain>
    </source>
</reference>
<dbReference type="PANTHER" id="PTHR48111:SF2">
    <property type="entry name" value="RESPONSE REGULATOR SAER"/>
    <property type="match status" value="1"/>
</dbReference>
<keyword evidence="3" id="KW-0902">Two-component regulatory system</keyword>
<dbReference type="InterPro" id="IPR016032">
    <property type="entry name" value="Sig_transdc_resp-reg_C-effctor"/>
</dbReference>
<evidence type="ECO:0000256" key="7">
    <source>
        <dbReference type="ARBA" id="ARBA00024867"/>
    </source>
</evidence>
<evidence type="ECO:0000256" key="1">
    <source>
        <dbReference type="ARBA" id="ARBA00018672"/>
    </source>
</evidence>
<keyword evidence="13" id="KW-1185">Reference proteome</keyword>
<feature type="DNA-binding region" description="OmpR/PhoB-type" evidence="9">
    <location>
        <begin position="135"/>
        <end position="234"/>
    </location>
</feature>
<dbReference type="InterPro" id="IPR001789">
    <property type="entry name" value="Sig_transdc_resp-reg_receiver"/>
</dbReference>
<dbReference type="InterPro" id="IPR039420">
    <property type="entry name" value="WalR-like"/>
</dbReference>
<protein>
    <recommendedName>
        <fullName evidence="1">Stage 0 sporulation protein A homolog</fullName>
    </recommendedName>
</protein>
<dbReference type="InterPro" id="IPR011006">
    <property type="entry name" value="CheY-like_superfamily"/>
</dbReference>
<dbReference type="Pfam" id="PF00072">
    <property type="entry name" value="Response_reg"/>
    <property type="match status" value="1"/>
</dbReference>
<dbReference type="Proteomes" id="UP000218387">
    <property type="component" value="Chromosome"/>
</dbReference>
<dbReference type="PROSITE" id="PS51755">
    <property type="entry name" value="OMPR_PHOB"/>
    <property type="match status" value="1"/>
</dbReference>
<evidence type="ECO:0000256" key="6">
    <source>
        <dbReference type="ARBA" id="ARBA00023163"/>
    </source>
</evidence>
<dbReference type="SUPFAM" id="SSF46894">
    <property type="entry name" value="C-terminal effector domain of the bipartite response regulators"/>
    <property type="match status" value="1"/>
</dbReference>
<evidence type="ECO:0000256" key="3">
    <source>
        <dbReference type="ARBA" id="ARBA00023012"/>
    </source>
</evidence>
<name>A0A4P9C464_EUBML</name>
<dbReference type="PANTHER" id="PTHR48111">
    <property type="entry name" value="REGULATOR OF RPOS"/>
    <property type="match status" value="1"/>
</dbReference>
<dbReference type="GO" id="GO:0000976">
    <property type="term" value="F:transcription cis-regulatory region binding"/>
    <property type="evidence" value="ECO:0007669"/>
    <property type="project" value="TreeGrafter"/>
</dbReference>
<dbReference type="SMART" id="SM00862">
    <property type="entry name" value="Trans_reg_C"/>
    <property type="match status" value="1"/>
</dbReference>
<dbReference type="RefSeq" id="WP_058694967.1">
    <property type="nucleotide sequence ID" value="NZ_CABJDW020000009.1"/>
</dbReference>
<keyword evidence="2 8" id="KW-0597">Phosphoprotein</keyword>
<dbReference type="InterPro" id="IPR001867">
    <property type="entry name" value="OmpR/PhoB-type_DNA-bd"/>
</dbReference>
<dbReference type="FunFam" id="3.40.50.2300:FF:000001">
    <property type="entry name" value="DNA-binding response regulator PhoB"/>
    <property type="match status" value="1"/>
</dbReference>
<dbReference type="Gene3D" id="6.10.250.690">
    <property type="match status" value="1"/>
</dbReference>
<dbReference type="SUPFAM" id="SSF52172">
    <property type="entry name" value="CheY-like"/>
    <property type="match status" value="1"/>
</dbReference>
<feature type="domain" description="Response regulatory" evidence="10">
    <location>
        <begin position="8"/>
        <end position="120"/>
    </location>
</feature>
<evidence type="ECO:0000256" key="9">
    <source>
        <dbReference type="PROSITE-ProRule" id="PRU01091"/>
    </source>
</evidence>
<dbReference type="GO" id="GO:0032993">
    <property type="term" value="C:protein-DNA complex"/>
    <property type="evidence" value="ECO:0007669"/>
    <property type="project" value="TreeGrafter"/>
</dbReference>
<sequence length="234" mass="26919">MNEEGKKRILIADDNQDICELVEILLTAEGFEVVQAKNGQEAVDRTDDSIDLIILDVMMPQKSGYKACSEIREKTRVPILFLTAKDQDSDKVMGFSVGGDDYLSKPFSYTELVSRVKSLLRRYYVYQGSAPAEKSNRLVIRDLVLDKDAQNVEIGGEIVTLTDIEYRILELMMDNRKKVFSAQNIYESIWNEPYFYSANNTVMVHIRNLRKKLKDNSQEPQYIKTAWGKGYYVD</sequence>
<accession>A0A4P9C464</accession>
<dbReference type="SMART" id="SM00448">
    <property type="entry name" value="REC"/>
    <property type="match status" value="1"/>
</dbReference>
<evidence type="ECO:0000256" key="5">
    <source>
        <dbReference type="ARBA" id="ARBA00023125"/>
    </source>
</evidence>
<organism evidence="12 13">
    <name type="scientific">Eubacterium maltosivorans</name>
    <dbReference type="NCBI Taxonomy" id="2041044"/>
    <lineage>
        <taxon>Bacteria</taxon>
        <taxon>Bacillati</taxon>
        <taxon>Bacillota</taxon>
        <taxon>Clostridia</taxon>
        <taxon>Eubacteriales</taxon>
        <taxon>Eubacteriaceae</taxon>
        <taxon>Eubacterium</taxon>
    </lineage>
</organism>
<evidence type="ECO:0000313" key="13">
    <source>
        <dbReference type="Proteomes" id="UP000218387"/>
    </source>
</evidence>
<evidence type="ECO:0000259" key="11">
    <source>
        <dbReference type="PROSITE" id="PS51755"/>
    </source>
</evidence>